<protein>
    <submittedName>
        <fullName evidence="4">Uncharacterized protein DUF4124</fullName>
    </submittedName>
</protein>
<dbReference type="OrthoDB" id="9181422at2"/>
<organism evidence="4 5">
    <name type="scientific">Aquabacterium commune</name>
    <dbReference type="NCBI Taxonomy" id="70586"/>
    <lineage>
        <taxon>Bacteria</taxon>
        <taxon>Pseudomonadati</taxon>
        <taxon>Pseudomonadota</taxon>
        <taxon>Betaproteobacteria</taxon>
        <taxon>Burkholderiales</taxon>
        <taxon>Aquabacterium</taxon>
    </lineage>
</organism>
<sequence length="176" mass="18996">MKIQTSAASGLACAGLLVLALAASPAQAGMQWKWRDANGATQYSDRPPPPGTPDSAILARPTPSSARQVRVVEPASAASGAAGNAPAAAKTADPELEVRRKKSEEERVARQKVEEEKQAKVRADNCERARGYERSLKDGMRIARTNEKGEREILDDKARSEELQRTQETIQSNCGK</sequence>
<evidence type="ECO:0000256" key="2">
    <source>
        <dbReference type="SAM" id="SignalP"/>
    </source>
</evidence>
<feature type="domain" description="DUF4124" evidence="3">
    <location>
        <begin position="18"/>
        <end position="68"/>
    </location>
</feature>
<gene>
    <name evidence="4" type="ORF">EV672_103143</name>
</gene>
<feature type="compositionally biased region" description="Polar residues" evidence="1">
    <location>
        <begin position="166"/>
        <end position="176"/>
    </location>
</feature>
<feature type="chain" id="PRO_5020803528" evidence="2">
    <location>
        <begin position="29"/>
        <end position="176"/>
    </location>
</feature>
<evidence type="ECO:0000256" key="1">
    <source>
        <dbReference type="SAM" id="MobiDB-lite"/>
    </source>
</evidence>
<feature type="compositionally biased region" description="Low complexity" evidence="1">
    <location>
        <begin position="74"/>
        <end position="89"/>
    </location>
</feature>
<reference evidence="4 5" key="1">
    <citation type="submission" date="2019-03" db="EMBL/GenBank/DDBJ databases">
        <title>Genomic Encyclopedia of Type Strains, Phase IV (KMG-IV): sequencing the most valuable type-strain genomes for metagenomic binning, comparative biology and taxonomic classification.</title>
        <authorList>
            <person name="Goeker M."/>
        </authorList>
    </citation>
    <scope>NUCLEOTIDE SEQUENCE [LARGE SCALE GENOMIC DNA]</scope>
    <source>
        <strain evidence="4 5">DSM 11901</strain>
    </source>
</reference>
<feature type="signal peptide" evidence="2">
    <location>
        <begin position="1"/>
        <end position="28"/>
    </location>
</feature>
<evidence type="ECO:0000259" key="3">
    <source>
        <dbReference type="Pfam" id="PF13511"/>
    </source>
</evidence>
<dbReference type="AlphaFoldDB" id="A0A4R6REJ2"/>
<keyword evidence="5" id="KW-1185">Reference proteome</keyword>
<feature type="compositionally biased region" description="Basic and acidic residues" evidence="1">
    <location>
        <begin position="92"/>
        <end position="165"/>
    </location>
</feature>
<evidence type="ECO:0000313" key="5">
    <source>
        <dbReference type="Proteomes" id="UP000294593"/>
    </source>
</evidence>
<dbReference type="EMBL" id="SNXW01000003">
    <property type="protein sequence ID" value="TDP84574.1"/>
    <property type="molecule type" value="Genomic_DNA"/>
</dbReference>
<comment type="caution">
    <text evidence="4">The sequence shown here is derived from an EMBL/GenBank/DDBJ whole genome shotgun (WGS) entry which is preliminary data.</text>
</comment>
<accession>A0A4R6REJ2</accession>
<keyword evidence="2" id="KW-0732">Signal</keyword>
<dbReference type="Proteomes" id="UP000294593">
    <property type="component" value="Unassembled WGS sequence"/>
</dbReference>
<dbReference type="RefSeq" id="WP_133607676.1">
    <property type="nucleotide sequence ID" value="NZ_SNXW01000003.1"/>
</dbReference>
<evidence type="ECO:0000313" key="4">
    <source>
        <dbReference type="EMBL" id="TDP84574.1"/>
    </source>
</evidence>
<feature type="region of interest" description="Disordered" evidence="1">
    <location>
        <begin position="37"/>
        <end position="176"/>
    </location>
</feature>
<dbReference type="InterPro" id="IPR025392">
    <property type="entry name" value="DUF4124"/>
</dbReference>
<proteinExistence type="predicted"/>
<name>A0A4R6REJ2_9BURK</name>
<dbReference type="Pfam" id="PF13511">
    <property type="entry name" value="DUF4124"/>
    <property type="match status" value="1"/>
</dbReference>